<dbReference type="RefSeq" id="WP_113149855.1">
    <property type="nucleotide sequence ID" value="NZ_JAJOZR010000002.1"/>
</dbReference>
<evidence type="ECO:0000313" key="1">
    <source>
        <dbReference type="EMBL" id="MCD7108262.1"/>
    </source>
</evidence>
<gene>
    <name evidence="1" type="ORF">LRX75_04300</name>
</gene>
<protein>
    <submittedName>
        <fullName evidence="1">Uncharacterized protein</fullName>
    </submittedName>
</protein>
<dbReference type="AlphaFoldDB" id="A0A9X1NNC9"/>
<name>A0A9X1NNC9_9HYPH</name>
<sequence>MLGSYVFQEGTVITPTEMDMLFRVFQRLCDHRQIPSTGPQAEIEAAYLVALFSDGLNTEELLWSVVAAEA</sequence>
<dbReference type="Proteomes" id="UP001139089">
    <property type="component" value="Unassembled WGS sequence"/>
</dbReference>
<comment type="caution">
    <text evidence="1">The sequence shown here is derived from an EMBL/GenBank/DDBJ whole genome shotgun (WGS) entry which is preliminary data.</text>
</comment>
<proteinExistence type="predicted"/>
<reference evidence="1" key="1">
    <citation type="submission" date="2021-12" db="EMBL/GenBank/DDBJ databases">
        <authorList>
            <person name="Li Y."/>
        </authorList>
    </citation>
    <scope>NUCLEOTIDE SEQUENCE</scope>
    <source>
        <strain evidence="1">DKSPLA3</strain>
    </source>
</reference>
<evidence type="ECO:0000313" key="2">
    <source>
        <dbReference type="Proteomes" id="UP001139089"/>
    </source>
</evidence>
<keyword evidence="2" id="KW-1185">Reference proteome</keyword>
<accession>A0A9X1NNC9</accession>
<dbReference type="EMBL" id="JAJOZR010000002">
    <property type="protein sequence ID" value="MCD7108262.1"/>
    <property type="molecule type" value="Genomic_DNA"/>
</dbReference>
<organism evidence="1 2">
    <name type="scientific">Rhizobium quercicola</name>
    <dbReference type="NCBI Taxonomy" id="2901226"/>
    <lineage>
        <taxon>Bacteria</taxon>
        <taxon>Pseudomonadati</taxon>
        <taxon>Pseudomonadota</taxon>
        <taxon>Alphaproteobacteria</taxon>
        <taxon>Hyphomicrobiales</taxon>
        <taxon>Rhizobiaceae</taxon>
        <taxon>Rhizobium/Agrobacterium group</taxon>
        <taxon>Rhizobium</taxon>
    </lineage>
</organism>